<name>A0A938B1A0_UNCTE</name>
<feature type="compositionally biased region" description="Low complexity" evidence="1">
    <location>
        <begin position="20"/>
        <end position="32"/>
    </location>
</feature>
<reference evidence="2" key="1">
    <citation type="submission" date="2019-03" db="EMBL/GenBank/DDBJ databases">
        <title>Lake Tanganyika Metagenome-Assembled Genomes (MAGs).</title>
        <authorList>
            <person name="Tran P."/>
        </authorList>
    </citation>
    <scope>NUCLEOTIDE SEQUENCE</scope>
    <source>
        <strain evidence="2">K_DeepCast_65m_m2_066</strain>
    </source>
</reference>
<dbReference type="Proteomes" id="UP000712673">
    <property type="component" value="Unassembled WGS sequence"/>
</dbReference>
<sequence>MCIGIWSVPILATPVFSQEPPAVKAPATTPAPRSGATSVPSQVRELLELSQKSKLALTFMISGQSLTGTVTQIHSDEAVEIRNQTHKRFVIRLDRIDAVGIAN</sequence>
<organism evidence="2 3">
    <name type="scientific">Tectimicrobiota bacterium</name>
    <dbReference type="NCBI Taxonomy" id="2528274"/>
    <lineage>
        <taxon>Bacteria</taxon>
        <taxon>Pseudomonadati</taxon>
        <taxon>Nitrospinota/Tectimicrobiota group</taxon>
        <taxon>Candidatus Tectimicrobiota</taxon>
    </lineage>
</organism>
<dbReference type="EMBL" id="VGLS01000386">
    <property type="protein sequence ID" value="MBM3224697.1"/>
    <property type="molecule type" value="Genomic_DNA"/>
</dbReference>
<evidence type="ECO:0000313" key="2">
    <source>
        <dbReference type="EMBL" id="MBM3224697.1"/>
    </source>
</evidence>
<accession>A0A938B1A0</accession>
<evidence type="ECO:0000256" key="1">
    <source>
        <dbReference type="SAM" id="MobiDB-lite"/>
    </source>
</evidence>
<gene>
    <name evidence="2" type="ORF">FJZ47_12955</name>
</gene>
<proteinExistence type="predicted"/>
<dbReference type="AlphaFoldDB" id="A0A938B1A0"/>
<evidence type="ECO:0000313" key="3">
    <source>
        <dbReference type="Proteomes" id="UP000712673"/>
    </source>
</evidence>
<protein>
    <submittedName>
        <fullName evidence="2">Uncharacterized protein</fullName>
    </submittedName>
</protein>
<comment type="caution">
    <text evidence="2">The sequence shown here is derived from an EMBL/GenBank/DDBJ whole genome shotgun (WGS) entry which is preliminary data.</text>
</comment>
<feature type="region of interest" description="Disordered" evidence="1">
    <location>
        <begin position="20"/>
        <end position="39"/>
    </location>
</feature>